<evidence type="ECO:0000313" key="1">
    <source>
        <dbReference type="EMBL" id="MBX29239.1"/>
    </source>
</evidence>
<dbReference type="AlphaFoldDB" id="A0A2P2MG73"/>
<organism evidence="1">
    <name type="scientific">Rhizophora mucronata</name>
    <name type="common">Asiatic mangrove</name>
    <dbReference type="NCBI Taxonomy" id="61149"/>
    <lineage>
        <taxon>Eukaryota</taxon>
        <taxon>Viridiplantae</taxon>
        <taxon>Streptophyta</taxon>
        <taxon>Embryophyta</taxon>
        <taxon>Tracheophyta</taxon>
        <taxon>Spermatophyta</taxon>
        <taxon>Magnoliopsida</taxon>
        <taxon>eudicotyledons</taxon>
        <taxon>Gunneridae</taxon>
        <taxon>Pentapetalae</taxon>
        <taxon>rosids</taxon>
        <taxon>fabids</taxon>
        <taxon>Malpighiales</taxon>
        <taxon>Rhizophoraceae</taxon>
        <taxon>Rhizophora</taxon>
    </lineage>
</organism>
<reference evidence="1" key="1">
    <citation type="submission" date="2018-02" db="EMBL/GenBank/DDBJ databases">
        <title>Rhizophora mucronata_Transcriptome.</title>
        <authorList>
            <person name="Meera S.P."/>
            <person name="Sreeshan A."/>
            <person name="Augustine A."/>
        </authorList>
    </citation>
    <scope>NUCLEOTIDE SEQUENCE</scope>
    <source>
        <tissue evidence="1">Leaf</tissue>
    </source>
</reference>
<protein>
    <submittedName>
        <fullName evidence="1">CCR4-NOT transcription complex subunit 3</fullName>
    </submittedName>
</protein>
<dbReference type="EMBL" id="GGEC01048755">
    <property type="protein sequence ID" value="MBX29239.1"/>
    <property type="molecule type" value="Transcribed_RNA"/>
</dbReference>
<sequence>MTKRTKYFFQKRKQTTKLIVENTFDPVQINLKKI</sequence>
<accession>A0A2P2MG73</accession>
<name>A0A2P2MG73_RHIMU</name>
<proteinExistence type="predicted"/>